<feature type="compositionally biased region" description="Basic and acidic residues" evidence="1">
    <location>
        <begin position="337"/>
        <end position="350"/>
    </location>
</feature>
<feature type="compositionally biased region" description="Gly residues" evidence="1">
    <location>
        <begin position="353"/>
        <end position="363"/>
    </location>
</feature>
<feature type="compositionally biased region" description="Low complexity" evidence="1">
    <location>
        <begin position="260"/>
        <end position="269"/>
    </location>
</feature>
<evidence type="ECO:0000313" key="2">
    <source>
        <dbReference type="EMBL" id="KAF1983404.1"/>
    </source>
</evidence>
<feature type="compositionally biased region" description="Polar residues" evidence="1">
    <location>
        <begin position="369"/>
        <end position="379"/>
    </location>
</feature>
<dbReference type="EMBL" id="ML977175">
    <property type="protein sequence ID" value="KAF1983404.1"/>
    <property type="molecule type" value="Genomic_DNA"/>
</dbReference>
<feature type="compositionally biased region" description="Polar residues" evidence="1">
    <location>
        <begin position="324"/>
        <end position="336"/>
    </location>
</feature>
<evidence type="ECO:0000313" key="3">
    <source>
        <dbReference type="Proteomes" id="UP000800041"/>
    </source>
</evidence>
<name>A0A6G1GRG8_9PEZI</name>
<feature type="region of interest" description="Disordered" evidence="1">
    <location>
        <begin position="49"/>
        <end position="306"/>
    </location>
</feature>
<organism evidence="2 3">
    <name type="scientific">Aulographum hederae CBS 113979</name>
    <dbReference type="NCBI Taxonomy" id="1176131"/>
    <lineage>
        <taxon>Eukaryota</taxon>
        <taxon>Fungi</taxon>
        <taxon>Dikarya</taxon>
        <taxon>Ascomycota</taxon>
        <taxon>Pezizomycotina</taxon>
        <taxon>Dothideomycetes</taxon>
        <taxon>Pleosporomycetidae</taxon>
        <taxon>Aulographales</taxon>
        <taxon>Aulographaceae</taxon>
    </lineage>
</organism>
<gene>
    <name evidence="2" type="ORF">K402DRAFT_165946</name>
</gene>
<proteinExistence type="predicted"/>
<feature type="compositionally biased region" description="Polar residues" evidence="1">
    <location>
        <begin position="147"/>
        <end position="165"/>
    </location>
</feature>
<feature type="compositionally biased region" description="Polar residues" evidence="1">
    <location>
        <begin position="103"/>
        <end position="117"/>
    </location>
</feature>
<dbReference type="Proteomes" id="UP000800041">
    <property type="component" value="Unassembled WGS sequence"/>
</dbReference>
<feature type="region of interest" description="Disordered" evidence="1">
    <location>
        <begin position="322"/>
        <end position="398"/>
    </location>
</feature>
<feature type="compositionally biased region" description="Low complexity" evidence="1">
    <location>
        <begin position="49"/>
        <end position="65"/>
    </location>
</feature>
<feature type="compositionally biased region" description="Polar residues" evidence="1">
    <location>
        <begin position="208"/>
        <end position="222"/>
    </location>
</feature>
<evidence type="ECO:0000256" key="1">
    <source>
        <dbReference type="SAM" id="MobiDB-lite"/>
    </source>
</evidence>
<sequence length="427" mass="45824">MRKFVTAQVAEIKHLIAEPKTEQLGYCVPSTTTTTTTTSSVPSVLQFQQQQYSPPQQQYQQFQQPGGHGQHPNVSYPPPPIHQGYSASAFQVVKPEPAPFPPRQNSVSTTVQNQQYGQAPLCQPSPPAAGHTVPQQQQYFPPPGAPQTYSPVPSSGPQWSNGSTPVSPPMSPQPGYHGQTYQTPMSPPPQYTPISNSGTPTGYAGNAYSPSLQQGMVSSTPNGHPGHPGHPHPPPLQHHTLMSSPPPQQQANPYSPPPSASSSSSHQQQYFESPLQHQHGFSNGGTQSQMQSRPPLHHAPTCPIPASATTAVAHPTAVELPAPNHTQYQPHTSLRHAQSEPHFAHPHSYEENGGTGAASGSGMGWSRHATAQHQQQGQSCPMPDIAELPCEPLRGPPSRWVKPGAVVFEKMDDSPKLQHAVPISRGE</sequence>
<feature type="compositionally biased region" description="Polar residues" evidence="1">
    <location>
        <begin position="275"/>
        <end position="292"/>
    </location>
</feature>
<keyword evidence="3" id="KW-1185">Reference proteome</keyword>
<accession>A0A6G1GRG8</accession>
<protein>
    <submittedName>
        <fullName evidence="2">Uncharacterized protein</fullName>
    </submittedName>
</protein>
<feature type="compositionally biased region" description="Pro residues" evidence="1">
    <location>
        <begin position="244"/>
        <end position="259"/>
    </location>
</feature>
<dbReference type="AlphaFoldDB" id="A0A6G1GRG8"/>
<reference evidence="2" key="1">
    <citation type="journal article" date="2020" name="Stud. Mycol.">
        <title>101 Dothideomycetes genomes: a test case for predicting lifestyles and emergence of pathogens.</title>
        <authorList>
            <person name="Haridas S."/>
            <person name="Albert R."/>
            <person name="Binder M."/>
            <person name="Bloem J."/>
            <person name="Labutti K."/>
            <person name="Salamov A."/>
            <person name="Andreopoulos B."/>
            <person name="Baker S."/>
            <person name="Barry K."/>
            <person name="Bills G."/>
            <person name="Bluhm B."/>
            <person name="Cannon C."/>
            <person name="Castanera R."/>
            <person name="Culley D."/>
            <person name="Daum C."/>
            <person name="Ezra D."/>
            <person name="Gonzalez J."/>
            <person name="Henrissat B."/>
            <person name="Kuo A."/>
            <person name="Liang C."/>
            <person name="Lipzen A."/>
            <person name="Lutzoni F."/>
            <person name="Magnuson J."/>
            <person name="Mondo S."/>
            <person name="Nolan M."/>
            <person name="Ohm R."/>
            <person name="Pangilinan J."/>
            <person name="Park H.-J."/>
            <person name="Ramirez L."/>
            <person name="Alfaro M."/>
            <person name="Sun H."/>
            <person name="Tritt A."/>
            <person name="Yoshinaga Y."/>
            <person name="Zwiers L.-H."/>
            <person name="Turgeon B."/>
            <person name="Goodwin S."/>
            <person name="Spatafora J."/>
            <person name="Crous P."/>
            <person name="Grigoriev I."/>
        </authorList>
    </citation>
    <scope>NUCLEOTIDE SEQUENCE</scope>
    <source>
        <strain evidence="2">CBS 113979</strain>
    </source>
</reference>